<comment type="similarity">
    <text evidence="5">Belongs to the PsbN family.</text>
</comment>
<dbReference type="GO" id="GO:0015979">
    <property type="term" value="P:photosynthesis"/>
    <property type="evidence" value="ECO:0007669"/>
    <property type="project" value="InterPro"/>
</dbReference>
<comment type="subcellular location">
    <subcellularLocation>
        <location evidence="5">Cellular thylakoid membrane</location>
        <topology evidence="5">Single-pass membrane protein</topology>
    </subcellularLocation>
    <subcellularLocation>
        <location evidence="1">Membrane</location>
        <topology evidence="1">Single-pass membrane protein</topology>
    </subcellularLocation>
</comment>
<comment type="caution">
    <text evidence="5">Originally thought to be a component of PSII; based on experiments in Synechocystis, N.tabacum and barley, and its absence from PSII in T.elongatus and T.vulcanus, this is probably not true.</text>
</comment>
<evidence type="ECO:0000313" key="7">
    <source>
        <dbReference type="Proteomes" id="UP001328733"/>
    </source>
</evidence>
<dbReference type="Proteomes" id="UP001328733">
    <property type="component" value="Unassembled WGS sequence"/>
</dbReference>
<name>A0AAW9QXT9_9CHRO</name>
<dbReference type="InterPro" id="IPR003398">
    <property type="entry name" value="PSII_PsbN"/>
</dbReference>
<evidence type="ECO:0000256" key="5">
    <source>
        <dbReference type="HAMAP-Rule" id="MF_00293"/>
    </source>
</evidence>
<evidence type="ECO:0000313" key="6">
    <source>
        <dbReference type="EMBL" id="MEG3440104.1"/>
    </source>
</evidence>
<evidence type="ECO:0000256" key="2">
    <source>
        <dbReference type="ARBA" id="ARBA00022692"/>
    </source>
</evidence>
<dbReference type="Pfam" id="PF02468">
    <property type="entry name" value="PsbN"/>
    <property type="match status" value="1"/>
</dbReference>
<feature type="transmembrane region" description="Helical" evidence="5">
    <location>
        <begin position="6"/>
        <end position="27"/>
    </location>
</feature>
<reference evidence="6 7" key="1">
    <citation type="submission" date="2024-01" db="EMBL/GenBank/DDBJ databases">
        <title>Genomic insights into the taxonomy and metabolism of the cyanobacterium Pannus brasiliensis CCIBt3594.</title>
        <authorList>
            <person name="Machado M."/>
            <person name="Botero N.B."/>
            <person name="Andreote A.P.D."/>
            <person name="Feitosa A.M.T."/>
            <person name="Popin R."/>
            <person name="Sivonen K."/>
            <person name="Fiore M.F."/>
        </authorList>
    </citation>
    <scope>NUCLEOTIDE SEQUENCE [LARGE SCALE GENOMIC DNA]</scope>
    <source>
        <strain evidence="6 7">CCIBt3594</strain>
    </source>
</reference>
<sequence>METATVLSISIGVLLLAVTGFAIYTAFGPPSAQLDDPFEDHED</sequence>
<comment type="caution">
    <text evidence="6">The sequence shown here is derived from an EMBL/GenBank/DDBJ whole genome shotgun (WGS) entry which is preliminary data.</text>
</comment>
<protein>
    <recommendedName>
        <fullName evidence="5">Protein PsbN</fullName>
    </recommendedName>
</protein>
<accession>A0AAW9QXT9</accession>
<evidence type="ECO:0000256" key="1">
    <source>
        <dbReference type="ARBA" id="ARBA00004167"/>
    </source>
</evidence>
<gene>
    <name evidence="5 6" type="primary">psbN</name>
    <name evidence="6" type="ORF">V0288_23445</name>
</gene>
<dbReference type="PANTHER" id="PTHR35326:SF3">
    <property type="entry name" value="PROTEIN PSBN"/>
    <property type="match status" value="1"/>
</dbReference>
<evidence type="ECO:0000256" key="3">
    <source>
        <dbReference type="ARBA" id="ARBA00022989"/>
    </source>
</evidence>
<keyword evidence="3 5" id="KW-1133">Transmembrane helix</keyword>
<dbReference type="PANTHER" id="PTHR35326">
    <property type="entry name" value="PROTEIN PSBN"/>
    <property type="match status" value="1"/>
</dbReference>
<proteinExistence type="inferred from homology"/>
<dbReference type="GO" id="GO:0031676">
    <property type="term" value="C:plasma membrane-derived thylakoid membrane"/>
    <property type="evidence" value="ECO:0007669"/>
    <property type="project" value="UniProtKB-SubCell"/>
</dbReference>
<keyword evidence="2 5" id="KW-0812">Transmembrane</keyword>
<dbReference type="EMBL" id="JBAFSM010000075">
    <property type="protein sequence ID" value="MEG3440104.1"/>
    <property type="molecule type" value="Genomic_DNA"/>
</dbReference>
<keyword evidence="7" id="KW-1185">Reference proteome</keyword>
<keyword evidence="5" id="KW-0793">Thylakoid</keyword>
<organism evidence="6 7">
    <name type="scientific">Pannus brasiliensis CCIBt3594</name>
    <dbReference type="NCBI Taxonomy" id="1427578"/>
    <lineage>
        <taxon>Bacteria</taxon>
        <taxon>Bacillati</taxon>
        <taxon>Cyanobacteriota</taxon>
        <taxon>Cyanophyceae</taxon>
        <taxon>Oscillatoriophycideae</taxon>
        <taxon>Chroococcales</taxon>
        <taxon>Microcystaceae</taxon>
        <taxon>Pannus</taxon>
    </lineage>
</organism>
<comment type="function">
    <text evidence="5">May play a role in photosystem I and II biogenesis.</text>
</comment>
<dbReference type="AlphaFoldDB" id="A0AAW9QXT9"/>
<dbReference type="HAMAP" id="MF_00293">
    <property type="entry name" value="PSII_PsbN"/>
    <property type="match status" value="1"/>
</dbReference>
<keyword evidence="4 5" id="KW-0472">Membrane</keyword>
<dbReference type="NCBIfam" id="NF009650">
    <property type="entry name" value="PRK13183.1"/>
    <property type="match status" value="1"/>
</dbReference>
<evidence type="ECO:0000256" key="4">
    <source>
        <dbReference type="ARBA" id="ARBA00023136"/>
    </source>
</evidence>
<dbReference type="RefSeq" id="WP_332867574.1">
    <property type="nucleotide sequence ID" value="NZ_JBAFSM010000075.1"/>
</dbReference>